<sequence>MATDRTHADPSLRLSVGREQVVIDNRYETASIVNDVLIAVFFTVGSVLFFFDSTQTAGTWLFLLGSLDFLARPVIRLSRRTHLRRLGHHSGATGGDYDY</sequence>
<dbReference type="GeneID" id="29938234"/>
<organism evidence="3 4">
    <name type="scientific">Rhodococcus pyridinivorans KG-16</name>
    <dbReference type="NCBI Taxonomy" id="1441730"/>
    <lineage>
        <taxon>Bacteria</taxon>
        <taxon>Bacillati</taxon>
        <taxon>Actinomycetota</taxon>
        <taxon>Actinomycetes</taxon>
        <taxon>Mycobacteriales</taxon>
        <taxon>Nocardiaceae</taxon>
        <taxon>Rhodococcus</taxon>
    </lineage>
</organism>
<reference evidence="4" key="1">
    <citation type="submission" date="2015-01" db="EMBL/GenBank/DDBJ databases">
        <title>Draft genome sequence of Rhodococcus pyridinivorans strain KG-16, a hydrocarbon-degrading bacterium.</title>
        <authorList>
            <person name="Aggarwal R.K."/>
            <person name="Dawar C."/>
        </authorList>
    </citation>
    <scope>NUCLEOTIDE SEQUENCE [LARGE SCALE GENOMIC DNA]</scope>
    <source>
        <strain evidence="4">KG-16</strain>
    </source>
</reference>
<evidence type="ECO:0000259" key="2">
    <source>
        <dbReference type="Pfam" id="PF14145"/>
    </source>
</evidence>
<proteinExistence type="predicted"/>
<dbReference type="RefSeq" id="WP_019290542.1">
    <property type="nucleotide sequence ID" value="NZ_AZXY01000007.1"/>
</dbReference>
<dbReference type="EMBL" id="AZXY01000007">
    <property type="protein sequence ID" value="KSZ57812.1"/>
    <property type="molecule type" value="Genomic_DNA"/>
</dbReference>
<feature type="transmembrane region" description="Helical" evidence="1">
    <location>
        <begin position="57"/>
        <end position="75"/>
    </location>
</feature>
<dbReference type="AlphaFoldDB" id="A0A0V9UIF8"/>
<feature type="transmembrane region" description="Helical" evidence="1">
    <location>
        <begin position="32"/>
        <end position="51"/>
    </location>
</feature>
<keyword evidence="1" id="KW-1133">Transmembrane helix</keyword>
<accession>A0A0V9UIF8</accession>
<protein>
    <recommendedName>
        <fullName evidence="2">YrhK domain-containing protein</fullName>
    </recommendedName>
</protein>
<gene>
    <name evidence="3" type="ORF">Z045_14625</name>
</gene>
<name>A0A0V9UIF8_9NOCA</name>
<feature type="domain" description="YrhK" evidence="2">
    <location>
        <begin position="25"/>
        <end position="80"/>
    </location>
</feature>
<reference evidence="3 4" key="2">
    <citation type="journal article" date="2016" name="Genome Announc.">
        <title>Draft Genome Sequence of a Versatile Hydrocarbon-Degrading Bacterium, Rhodococcus pyridinivorans Strain KG-16, Collected from Oil Fields in India.</title>
        <authorList>
            <person name="Aggarwal R.K."/>
            <person name="Dawar C."/>
            <person name="Phanindranath R."/>
            <person name="Mutnuri L."/>
            <person name="Dayal A.M."/>
        </authorList>
    </citation>
    <scope>NUCLEOTIDE SEQUENCE [LARGE SCALE GENOMIC DNA]</scope>
    <source>
        <strain evidence="3 4">KG-16</strain>
    </source>
</reference>
<dbReference type="PATRIC" id="fig|1441730.3.peg.3039"/>
<comment type="caution">
    <text evidence="3">The sequence shown here is derived from an EMBL/GenBank/DDBJ whole genome shotgun (WGS) entry which is preliminary data.</text>
</comment>
<evidence type="ECO:0000313" key="3">
    <source>
        <dbReference type="EMBL" id="KSZ57812.1"/>
    </source>
</evidence>
<evidence type="ECO:0000256" key="1">
    <source>
        <dbReference type="SAM" id="Phobius"/>
    </source>
</evidence>
<dbReference type="InterPro" id="IPR025424">
    <property type="entry name" value="YrhK_domain"/>
</dbReference>
<evidence type="ECO:0000313" key="4">
    <source>
        <dbReference type="Proteomes" id="UP000053060"/>
    </source>
</evidence>
<dbReference type="Pfam" id="PF14145">
    <property type="entry name" value="YrhK"/>
    <property type="match status" value="1"/>
</dbReference>
<dbReference type="Proteomes" id="UP000053060">
    <property type="component" value="Unassembled WGS sequence"/>
</dbReference>
<keyword evidence="1" id="KW-0472">Membrane</keyword>
<keyword evidence="1" id="KW-0812">Transmembrane</keyword>